<sequence length="661" mass="68230">MTLERAAPRWPLDLGAVLRSLAGVLFVAAVALRFGAVGAATAAAGAAAIAGGTALQDEPRGPGPRVVLVSLAMGVAVGLGGLTSGMPVVFVALVAVWCWLAGLMWTFSANTGLLATATAVLLVVAPPTPPVDAAVAAGLAVGGGLVQAVLIAVRPRRRWRTQRAASQRAYRSLGENSRALADDAGACVDPAPLRHLRDAFTLSDYQARRRPLAYRQWYGLPERIAAAVTAAAKVTDPGVRSRLLAAAADTLEAIAVRDRDDAVHALAAVLAAADTAVGPDRAAAQRLVSSLREAVAAQFSEIASTTSDLRRLTRADVAGAARTRIRAVQGQLDRTSSILRHAIRLAAAAAAGTAFARWAELPHGHWVALAVLLVLRPETAHTYTRCAGRIAGVLAGIGVASVVTVMWHPTGLVAAALAVLCLGLTYAMSAYGYIAVSAGLAAALVFLVDVSAVAGAGALTDRLTAAVIGGALAVLGHVLLPDDGLVRLRQRAGELLRAEVDYAAAVIRAFVHDVDRPADAVSAAWQRAFRSRAAFEAACGTTRVAARELRLWLRTYRSALNAVTASCTALENNLPGQLPATMTIEFVTVVDDYVDVLRGGFPDPTAAWTVDGEALAAANARVREVASTLPSDLAAARVLVAEIGVITAQLARLSGGANALP</sequence>
<dbReference type="Proteomes" id="UP001140293">
    <property type="component" value="Unassembled WGS sequence"/>
</dbReference>
<evidence type="ECO:0000313" key="8">
    <source>
        <dbReference type="Proteomes" id="UP001140293"/>
    </source>
</evidence>
<feature type="domain" description="Integral membrane bound transporter" evidence="6">
    <location>
        <begin position="353"/>
        <end position="475"/>
    </location>
</feature>
<evidence type="ECO:0000256" key="4">
    <source>
        <dbReference type="ARBA" id="ARBA00023136"/>
    </source>
</evidence>
<keyword evidence="4 5" id="KW-0472">Membrane</keyword>
<feature type="transmembrane region" description="Helical" evidence="5">
    <location>
        <begin position="74"/>
        <end position="100"/>
    </location>
</feature>
<feature type="transmembrane region" description="Helical" evidence="5">
    <location>
        <begin position="107"/>
        <end position="127"/>
    </location>
</feature>
<comment type="caution">
    <text evidence="7">The sequence shown here is derived from an EMBL/GenBank/DDBJ whole genome shotgun (WGS) entry which is preliminary data.</text>
</comment>
<feature type="transmembrane region" description="Helical" evidence="5">
    <location>
        <begin position="386"/>
        <end position="407"/>
    </location>
</feature>
<reference evidence="7" key="2">
    <citation type="journal article" date="2022" name="BMC Genomics">
        <title>Comparative genome analysis of mycobacteria focusing on tRNA and non-coding RNA.</title>
        <authorList>
            <person name="Behra P.R.K."/>
            <person name="Pettersson B.M.F."/>
            <person name="Ramesh M."/>
            <person name="Das S."/>
            <person name="Dasgupta S."/>
            <person name="Kirsebom L.A."/>
        </authorList>
    </citation>
    <scope>NUCLEOTIDE SEQUENCE</scope>
    <source>
        <strain evidence="7">DSM 44615</strain>
    </source>
</reference>
<keyword evidence="3 5" id="KW-1133">Transmembrane helix</keyword>
<comment type="subcellular location">
    <subcellularLocation>
        <location evidence="1">Membrane</location>
        <topology evidence="1">Multi-pass membrane protein</topology>
    </subcellularLocation>
</comment>
<organism evidence="7 8">
    <name type="scientific">[Mycobacterium] manitobense</name>
    <dbReference type="NCBI Taxonomy" id="190147"/>
    <lineage>
        <taxon>Bacteria</taxon>
        <taxon>Bacillati</taxon>
        <taxon>Actinomycetota</taxon>
        <taxon>Actinomycetes</taxon>
        <taxon>Mycobacteriales</taxon>
        <taxon>Mycobacteriaceae</taxon>
        <taxon>Mycolicibacterium</taxon>
    </lineage>
</organism>
<keyword evidence="2 5" id="KW-0812">Transmembrane</keyword>
<name>A0A9X3BLT2_9MYCO</name>
<keyword evidence="8" id="KW-1185">Reference proteome</keyword>
<reference evidence="7" key="1">
    <citation type="submission" date="2020-07" db="EMBL/GenBank/DDBJ databases">
        <authorList>
            <person name="Pettersson B.M.F."/>
            <person name="Behra P.R.K."/>
            <person name="Ramesh M."/>
            <person name="Das S."/>
            <person name="Dasgupta S."/>
            <person name="Kirsebom L.A."/>
        </authorList>
    </citation>
    <scope>NUCLEOTIDE SEQUENCE</scope>
    <source>
        <strain evidence="7">DSM 44615</strain>
    </source>
</reference>
<feature type="transmembrane region" description="Helical" evidence="5">
    <location>
        <begin position="438"/>
        <end position="457"/>
    </location>
</feature>
<evidence type="ECO:0000256" key="5">
    <source>
        <dbReference type="SAM" id="Phobius"/>
    </source>
</evidence>
<gene>
    <name evidence="7" type="ORF">H7I41_07055</name>
</gene>
<accession>A0A9X3BLT2</accession>
<evidence type="ECO:0000313" key="7">
    <source>
        <dbReference type="EMBL" id="MCV7169679.1"/>
    </source>
</evidence>
<feature type="transmembrane region" description="Helical" evidence="5">
    <location>
        <begin position="463"/>
        <end position="480"/>
    </location>
</feature>
<evidence type="ECO:0000259" key="6">
    <source>
        <dbReference type="Pfam" id="PF13515"/>
    </source>
</evidence>
<dbReference type="Pfam" id="PF13515">
    <property type="entry name" value="FUSC_2"/>
    <property type="match status" value="1"/>
</dbReference>
<feature type="transmembrane region" description="Helical" evidence="5">
    <location>
        <begin position="413"/>
        <end position="431"/>
    </location>
</feature>
<dbReference type="InterPro" id="IPR049453">
    <property type="entry name" value="Memb_transporter_dom"/>
</dbReference>
<dbReference type="EMBL" id="JACKSJ010000056">
    <property type="protein sequence ID" value="MCV7169679.1"/>
    <property type="molecule type" value="Genomic_DNA"/>
</dbReference>
<protein>
    <submittedName>
        <fullName evidence="7">FUSC family protein</fullName>
    </submittedName>
</protein>
<evidence type="ECO:0000256" key="1">
    <source>
        <dbReference type="ARBA" id="ARBA00004141"/>
    </source>
</evidence>
<feature type="transmembrane region" description="Helical" evidence="5">
    <location>
        <begin position="133"/>
        <end position="153"/>
    </location>
</feature>
<dbReference type="AlphaFoldDB" id="A0A9X3BLT2"/>
<proteinExistence type="predicted"/>
<evidence type="ECO:0000256" key="2">
    <source>
        <dbReference type="ARBA" id="ARBA00022692"/>
    </source>
</evidence>
<evidence type="ECO:0000256" key="3">
    <source>
        <dbReference type="ARBA" id="ARBA00022989"/>
    </source>
</evidence>
<dbReference type="GO" id="GO:0016020">
    <property type="term" value="C:membrane"/>
    <property type="evidence" value="ECO:0007669"/>
    <property type="project" value="UniProtKB-SubCell"/>
</dbReference>